<sequence>MHPHNASPESPASKRRHTRACKFFQINTCPHSAEECDFAHILTGEPAFQNAKPCRYYMAGHCSNGVWCRYKHPLDRTLEISDPRLFNSPDIRDLEPALTQQTLRMRSPSASPEKRFTSSPPRPTVQIPPARPVYPSAVSPPWPAYSYPEFFGSPNAYQPDVDVLRSPYIPHAHPETHVVPPEWGSPQGSNFSDDMSEGDFAFHGSSPPRRGPASSPVAMAPQWAMTGTGQYSGVESFVPMYQPRRLMRLPSPESPRTKGRAANFKTKPCKFYRPDMGCPNGADCTFIHDKSEKRRSEAYSPENPSLPSRPLSQQEINTSKGFFPVSWRVIGGGVKIGSPQNDSPSDHNWAALGRSHDTATAELQESTGHRAKEGPSPSPPSLPASVSRRRPRTNLGLSLDAGSLKPLTGSPENHGLTTPTRLVPHVRPTSTPPTPGTLQLNMMSLFSAETP</sequence>
<dbReference type="InterPro" id="IPR000571">
    <property type="entry name" value="Znf_CCCH"/>
</dbReference>
<feature type="zinc finger region" description="C3H1-type" evidence="4">
    <location>
        <begin position="15"/>
        <end position="43"/>
    </location>
</feature>
<evidence type="ECO:0000256" key="5">
    <source>
        <dbReference type="SAM" id="MobiDB-lite"/>
    </source>
</evidence>
<evidence type="ECO:0000256" key="4">
    <source>
        <dbReference type="PROSITE-ProRule" id="PRU00723"/>
    </source>
</evidence>
<feature type="zinc finger region" description="C3H1-type" evidence="4">
    <location>
        <begin position="48"/>
        <end position="75"/>
    </location>
</feature>
<evidence type="ECO:0000313" key="8">
    <source>
        <dbReference type="Proteomes" id="UP001556367"/>
    </source>
</evidence>
<comment type="caution">
    <text evidence="7">The sequence shown here is derived from an EMBL/GenBank/DDBJ whole genome shotgun (WGS) entry which is preliminary data.</text>
</comment>
<dbReference type="SUPFAM" id="SSF90229">
    <property type="entry name" value="CCCH zinc finger"/>
    <property type="match status" value="2"/>
</dbReference>
<dbReference type="Proteomes" id="UP001556367">
    <property type="component" value="Unassembled WGS sequence"/>
</dbReference>
<feature type="zinc finger region" description="C3H1-type" evidence="4">
    <location>
        <begin position="263"/>
        <end position="291"/>
    </location>
</feature>
<feature type="domain" description="C3H1-type" evidence="6">
    <location>
        <begin position="263"/>
        <end position="291"/>
    </location>
</feature>
<keyword evidence="2 4" id="KW-0863">Zinc-finger</keyword>
<dbReference type="InterPro" id="IPR036855">
    <property type="entry name" value="Znf_CCCH_sf"/>
</dbReference>
<keyword evidence="8" id="KW-1185">Reference proteome</keyword>
<dbReference type="EMBL" id="JASNQZ010000001">
    <property type="protein sequence ID" value="KAL0960746.1"/>
    <property type="molecule type" value="Genomic_DNA"/>
</dbReference>
<evidence type="ECO:0000256" key="2">
    <source>
        <dbReference type="ARBA" id="ARBA00022771"/>
    </source>
</evidence>
<dbReference type="Gene3D" id="3.30.1370.210">
    <property type="match status" value="1"/>
</dbReference>
<gene>
    <name evidence="7" type="ORF">HGRIS_005770</name>
</gene>
<feature type="region of interest" description="Disordered" evidence="5">
    <location>
        <begin position="103"/>
        <end position="128"/>
    </location>
</feature>
<reference evidence="8" key="1">
    <citation type="submission" date="2024-06" db="EMBL/GenBank/DDBJ databases">
        <title>Multi-omics analyses provide insights into the biosynthesis of the anticancer antibiotic pleurotin in Hohenbuehelia grisea.</title>
        <authorList>
            <person name="Weaver J.A."/>
            <person name="Alberti F."/>
        </authorList>
    </citation>
    <scope>NUCLEOTIDE SEQUENCE [LARGE SCALE GENOMIC DNA]</scope>
    <source>
        <strain evidence="8">T-177</strain>
    </source>
</reference>
<keyword evidence="3 4" id="KW-0862">Zinc</keyword>
<keyword evidence="1 4" id="KW-0479">Metal-binding</keyword>
<dbReference type="Gene3D" id="4.10.1000.10">
    <property type="entry name" value="Zinc finger, CCCH-type"/>
    <property type="match status" value="1"/>
</dbReference>
<feature type="domain" description="C3H1-type" evidence="6">
    <location>
        <begin position="15"/>
        <end position="43"/>
    </location>
</feature>
<evidence type="ECO:0000313" key="7">
    <source>
        <dbReference type="EMBL" id="KAL0960746.1"/>
    </source>
</evidence>
<organism evidence="7 8">
    <name type="scientific">Hohenbuehelia grisea</name>
    <dbReference type="NCBI Taxonomy" id="104357"/>
    <lineage>
        <taxon>Eukaryota</taxon>
        <taxon>Fungi</taxon>
        <taxon>Dikarya</taxon>
        <taxon>Basidiomycota</taxon>
        <taxon>Agaricomycotina</taxon>
        <taxon>Agaricomycetes</taxon>
        <taxon>Agaricomycetidae</taxon>
        <taxon>Agaricales</taxon>
        <taxon>Pleurotineae</taxon>
        <taxon>Pleurotaceae</taxon>
        <taxon>Hohenbuehelia</taxon>
    </lineage>
</organism>
<feature type="region of interest" description="Disordered" evidence="5">
    <location>
        <begin position="361"/>
        <end position="439"/>
    </location>
</feature>
<dbReference type="Pfam" id="PF14608">
    <property type="entry name" value="zf-CCCH_2"/>
    <property type="match status" value="2"/>
</dbReference>
<evidence type="ECO:0000259" key="6">
    <source>
        <dbReference type="PROSITE" id="PS50103"/>
    </source>
</evidence>
<dbReference type="PROSITE" id="PS50103">
    <property type="entry name" value="ZF_C3H1"/>
    <property type="match status" value="3"/>
</dbReference>
<dbReference type="SMART" id="SM00356">
    <property type="entry name" value="ZnF_C3H1"/>
    <property type="match status" value="3"/>
</dbReference>
<name>A0ABR3K048_9AGAR</name>
<proteinExistence type="predicted"/>
<evidence type="ECO:0000256" key="3">
    <source>
        <dbReference type="ARBA" id="ARBA00022833"/>
    </source>
</evidence>
<protein>
    <recommendedName>
        <fullName evidence="6">C3H1-type domain-containing protein</fullName>
    </recommendedName>
</protein>
<feature type="domain" description="C3H1-type" evidence="6">
    <location>
        <begin position="48"/>
        <end position="75"/>
    </location>
</feature>
<accession>A0ABR3K048</accession>
<evidence type="ECO:0000256" key="1">
    <source>
        <dbReference type="ARBA" id="ARBA00022723"/>
    </source>
</evidence>